<evidence type="ECO:0000259" key="10">
    <source>
        <dbReference type="Pfam" id="PF11600"/>
    </source>
</evidence>
<reference evidence="14" key="2">
    <citation type="submission" date="2025-08" db="UniProtKB">
        <authorList>
            <consortium name="Ensembl"/>
        </authorList>
    </citation>
    <scope>IDENTIFICATION</scope>
</reference>
<feature type="compositionally biased region" description="Polar residues" evidence="9">
    <location>
        <begin position="204"/>
        <end position="213"/>
    </location>
</feature>
<evidence type="ECO:0000256" key="4">
    <source>
        <dbReference type="ARBA" id="ARBA00022763"/>
    </source>
</evidence>
<comment type="subcellular location">
    <subcellularLocation>
        <location evidence="1">Nucleus</location>
    </subcellularLocation>
</comment>
<dbReference type="GO" id="GO:0006260">
    <property type="term" value="P:DNA replication"/>
    <property type="evidence" value="ECO:0007669"/>
    <property type="project" value="UniProtKB-KW"/>
</dbReference>
<evidence type="ECO:0000256" key="7">
    <source>
        <dbReference type="ARBA" id="ARBA00023242"/>
    </source>
</evidence>
<dbReference type="GO" id="GO:0005634">
    <property type="term" value="C:nucleus"/>
    <property type="evidence" value="ECO:0007669"/>
    <property type="project" value="UniProtKB-SubCell"/>
</dbReference>
<dbReference type="GO" id="GO:0006281">
    <property type="term" value="P:DNA repair"/>
    <property type="evidence" value="ECO:0007669"/>
    <property type="project" value="UniProtKB-KW"/>
</dbReference>
<keyword evidence="15" id="KW-1185">Reference proteome</keyword>
<feature type="domain" description="Chromatin assembly factor 1 subunit p150 C-terminal" evidence="12">
    <location>
        <begin position="605"/>
        <end position="861"/>
    </location>
</feature>
<dbReference type="Pfam" id="PF15539">
    <property type="entry name" value="CAF1-p150_C2"/>
    <property type="match status" value="1"/>
</dbReference>
<keyword evidence="8" id="KW-0131">Cell cycle</keyword>
<feature type="compositionally biased region" description="Low complexity" evidence="9">
    <location>
        <begin position="704"/>
        <end position="719"/>
    </location>
</feature>
<dbReference type="InterPro" id="IPR021644">
    <property type="entry name" value="CAF-1_p150_acidic"/>
</dbReference>
<dbReference type="PANTHER" id="PTHR15272:SF0">
    <property type="entry name" value="CHROMATIN ASSEMBLY FACTOR 1 SUBUNIT A"/>
    <property type="match status" value="1"/>
</dbReference>
<feature type="compositionally biased region" description="Low complexity" evidence="9">
    <location>
        <begin position="215"/>
        <end position="228"/>
    </location>
</feature>
<feature type="compositionally biased region" description="Low complexity" evidence="9">
    <location>
        <begin position="238"/>
        <end position="254"/>
    </location>
</feature>
<feature type="domain" description="Chromatin assembly factor 1 p150 subunit acidic region" evidence="10">
    <location>
        <begin position="276"/>
        <end position="416"/>
    </location>
</feature>
<dbReference type="GeneID" id="113152975"/>
<feature type="region of interest" description="Disordered" evidence="9">
    <location>
        <begin position="778"/>
        <end position="822"/>
    </location>
</feature>
<dbReference type="InterPro" id="IPR029091">
    <property type="entry name" value="CAF1_p150_N"/>
</dbReference>
<keyword evidence="6" id="KW-0234">DNA repair</keyword>
<evidence type="ECO:0000256" key="3">
    <source>
        <dbReference type="ARBA" id="ARBA00022705"/>
    </source>
</evidence>
<evidence type="ECO:0000313" key="15">
    <source>
        <dbReference type="Proteomes" id="UP000265040"/>
    </source>
</evidence>
<feature type="compositionally biased region" description="Acidic residues" evidence="9">
    <location>
        <begin position="193"/>
        <end position="203"/>
    </location>
</feature>
<feature type="domain" description="Chromatin assembly factor 1 subunit p150 N-terminal" evidence="13">
    <location>
        <begin position="22"/>
        <end position="123"/>
    </location>
</feature>
<feature type="compositionally biased region" description="Basic and acidic residues" evidence="9">
    <location>
        <begin position="269"/>
        <end position="376"/>
    </location>
</feature>
<proteinExistence type="inferred from homology"/>
<feature type="compositionally biased region" description="Low complexity" evidence="9">
    <location>
        <begin position="796"/>
        <end position="810"/>
    </location>
</feature>
<keyword evidence="4" id="KW-0227">DNA damage</keyword>
<dbReference type="AlphaFoldDB" id="A0A3Q1JMS7"/>
<sequence length="897" mass="100746">MLAAETPSVDGHLAASTPRGRGMDCKSSNNAKKLVQARLPFKRLNPEPKENQPPKRPCAHACPEPSDRQNENEASPLPLRSGPPLVNGRGPLDGFLSRRSSVASNENIAVDLTEDNSSSPVKCLVSPSPDPHCLPTKDKNQGKDKTVSSEKFSNVDCALKTDTDCIVVSDEVEEVQEEDGNETSSISQLDITQDSDSEGEEQNESGNVSSLGNKSMLSVSSVSSMSDSSPEKSKTEDPTPTTTPTQPKTSPKIPAEQKNIKRRSLKSLQEQEERIRLRQEKERQKEEAKAAKEKKKEEARKLKENREREKREKKEKDEREKREKKEKEEKEKADRLKAKEELRKSKLEAKLEEKRKKEEEKRIKEEEKRLKEEKDRLKAEKAEITRFLQKSKIQQAPKTLAAACGKFAPFEIKENMSLAPLCRVQCDDSALEELDRCLLNPAENMNGLKNWIGQEPRRSGPTKPRQTDSLSECITVERPKQEGVPDRACYGPMKLLQFHENYRPAYWGTWNKKSSRISPRCPLRQDKELLDYEVDSDEEWEEEEPGESLSHSEGEDEEEGGEDDDDDDDDGFFVPHGYLSDDEGALEEEDGGDLEKQKLRQKLKAREWDELMSTKKKMKVLEPVVKGCIWEREGHGFELFQPYAVCLVEPLPKADTSPSAEELSQKCQREAQLLGQLLPLLHGNLNSSKVIISEFQEFCRQQTSPSLSSPPDLSSPQSPAENIPTRIQLRRLIKNNAVYEKRSTYRRCCWYVHTEVLSRYGQDSLPVPCQWTYLTTGAREDSREEPQAATGSQGNSPTTPQTSSTTPSSSNKRKSTGSMSITKFMKRCTDPEQTEAMEAEGFQADTEDDDEDDCVIISTQSGPARQNSTEGNALMEVTPSDTASLPVASAAPTLANA</sequence>
<feature type="compositionally biased region" description="Acidic residues" evidence="9">
    <location>
        <begin position="534"/>
        <end position="546"/>
    </location>
</feature>
<name>A0A3Q1JMS7_ANATE</name>
<evidence type="ECO:0000259" key="12">
    <source>
        <dbReference type="Pfam" id="PF15539"/>
    </source>
</evidence>
<feature type="compositionally biased region" description="Acidic residues" evidence="9">
    <location>
        <begin position="580"/>
        <end position="592"/>
    </location>
</feature>
<feature type="compositionally biased region" description="Polar residues" evidence="9">
    <location>
        <begin position="98"/>
        <end position="107"/>
    </location>
</feature>
<feature type="compositionally biased region" description="Basic and acidic residues" evidence="9">
    <location>
        <begin position="475"/>
        <end position="485"/>
    </location>
</feature>
<keyword evidence="3" id="KW-0235">DNA replication</keyword>
<dbReference type="GO" id="GO:0006334">
    <property type="term" value="P:nucleosome assembly"/>
    <property type="evidence" value="ECO:0007669"/>
    <property type="project" value="TreeGrafter"/>
</dbReference>
<feature type="region of interest" description="Disordered" evidence="9">
    <location>
        <begin position="450"/>
        <end position="485"/>
    </location>
</feature>
<dbReference type="Ensembl" id="ENSATET00000034980.3">
    <property type="protein sequence ID" value="ENSATEP00000034480.3"/>
    <property type="gene ID" value="ENSATEG00000023683.3"/>
</dbReference>
<keyword evidence="5" id="KW-0143">Chaperone</keyword>
<evidence type="ECO:0000259" key="13">
    <source>
        <dbReference type="Pfam" id="PF15557"/>
    </source>
</evidence>
<dbReference type="GO" id="GO:0033186">
    <property type="term" value="C:CAF-1 complex"/>
    <property type="evidence" value="ECO:0007669"/>
    <property type="project" value="TreeGrafter"/>
</dbReference>
<evidence type="ECO:0000313" key="14">
    <source>
        <dbReference type="Ensembl" id="ENSATEP00000034480.3"/>
    </source>
</evidence>
<dbReference type="Pfam" id="PF12253">
    <property type="entry name" value="CAF1A_dimeriz"/>
    <property type="match status" value="1"/>
</dbReference>
<gene>
    <name evidence="14" type="primary">CHAF1A</name>
</gene>
<evidence type="ECO:0000256" key="8">
    <source>
        <dbReference type="ARBA" id="ARBA00023306"/>
    </source>
</evidence>
<feature type="region of interest" description="Disordered" evidence="9">
    <location>
        <begin position="838"/>
        <end position="897"/>
    </location>
</feature>
<evidence type="ECO:0008006" key="16">
    <source>
        <dbReference type="Google" id="ProtNLM"/>
    </source>
</evidence>
<evidence type="ECO:0000256" key="2">
    <source>
        <dbReference type="ARBA" id="ARBA00006913"/>
    </source>
</evidence>
<feature type="compositionally biased region" description="Acidic residues" evidence="9">
    <location>
        <begin position="554"/>
        <end position="571"/>
    </location>
</feature>
<evidence type="ECO:0000256" key="6">
    <source>
        <dbReference type="ARBA" id="ARBA00023204"/>
    </source>
</evidence>
<reference evidence="14" key="3">
    <citation type="submission" date="2025-09" db="UniProtKB">
        <authorList>
            <consortium name="Ensembl"/>
        </authorList>
    </citation>
    <scope>IDENTIFICATION</scope>
</reference>
<keyword evidence="7" id="KW-0539">Nucleus</keyword>
<feature type="compositionally biased region" description="Acidic residues" evidence="9">
    <location>
        <begin position="845"/>
        <end position="854"/>
    </location>
</feature>
<dbReference type="Pfam" id="PF15557">
    <property type="entry name" value="CAF1-p150_N"/>
    <property type="match status" value="1"/>
</dbReference>
<feature type="compositionally biased region" description="Polar residues" evidence="9">
    <location>
        <begin position="182"/>
        <end position="192"/>
    </location>
</feature>
<feature type="region of interest" description="Disordered" evidence="9">
    <location>
        <begin position="534"/>
        <end position="595"/>
    </location>
</feature>
<evidence type="ECO:0000259" key="11">
    <source>
        <dbReference type="Pfam" id="PF12253"/>
    </source>
</evidence>
<organism evidence="14 15">
    <name type="scientific">Anabas testudineus</name>
    <name type="common">Climbing perch</name>
    <name type="synonym">Anthias testudineus</name>
    <dbReference type="NCBI Taxonomy" id="64144"/>
    <lineage>
        <taxon>Eukaryota</taxon>
        <taxon>Metazoa</taxon>
        <taxon>Chordata</taxon>
        <taxon>Craniata</taxon>
        <taxon>Vertebrata</taxon>
        <taxon>Euteleostomi</taxon>
        <taxon>Actinopterygii</taxon>
        <taxon>Neopterygii</taxon>
        <taxon>Teleostei</taxon>
        <taxon>Neoteleostei</taxon>
        <taxon>Acanthomorphata</taxon>
        <taxon>Anabantaria</taxon>
        <taxon>Anabantiformes</taxon>
        <taxon>Anabantoidei</taxon>
        <taxon>Anabantidae</taxon>
        <taxon>Anabas</taxon>
    </lineage>
</organism>
<dbReference type="Proteomes" id="UP000265040">
    <property type="component" value="Chromosome 4"/>
</dbReference>
<evidence type="ECO:0000256" key="1">
    <source>
        <dbReference type="ARBA" id="ARBA00004123"/>
    </source>
</evidence>
<feature type="region of interest" description="Disordered" evidence="9">
    <location>
        <begin position="170"/>
        <end position="376"/>
    </location>
</feature>
<dbReference type="STRING" id="64144.ENSATEP00000034480"/>
<dbReference type="InterPro" id="IPR022043">
    <property type="entry name" value="CAF1A_DD"/>
</dbReference>
<feature type="compositionally biased region" description="Polar residues" evidence="9">
    <location>
        <begin position="857"/>
        <end position="871"/>
    </location>
</feature>
<dbReference type="InterPro" id="IPR029105">
    <property type="entry name" value="CAF1-p150_C2"/>
</dbReference>
<reference evidence="14" key="1">
    <citation type="submission" date="2021-04" db="EMBL/GenBank/DDBJ databases">
        <authorList>
            <consortium name="Wellcome Sanger Institute Data Sharing"/>
        </authorList>
    </citation>
    <scope>NUCLEOTIDE SEQUENCE [LARGE SCALE GENOMIC DNA]</scope>
</reference>
<protein>
    <recommendedName>
        <fullName evidence="16">Chromatin assembly factor 1 subunit p150 C-terminal domain-containing protein</fullName>
    </recommendedName>
</protein>
<dbReference type="PANTHER" id="PTHR15272">
    <property type="entry name" value="CHROMATIN ASSEMBLY FACTOR 1 SUBUNIT A CAF-1 SUBUNIT A"/>
    <property type="match status" value="1"/>
</dbReference>
<evidence type="ECO:0000256" key="9">
    <source>
        <dbReference type="SAM" id="MobiDB-lite"/>
    </source>
</evidence>
<feature type="region of interest" description="Disordered" evidence="9">
    <location>
        <begin position="702"/>
        <end position="726"/>
    </location>
</feature>
<feature type="compositionally biased region" description="Basic and acidic residues" evidence="9">
    <location>
        <begin position="44"/>
        <end position="53"/>
    </location>
</feature>
<accession>A0A3Q1JMS7</accession>
<dbReference type="Pfam" id="PF11600">
    <property type="entry name" value="CAF1A_acidic"/>
    <property type="match status" value="1"/>
</dbReference>
<dbReference type="GeneTree" id="ENSGT00440000034888"/>
<feature type="compositionally biased region" description="Basic and acidic residues" evidence="9">
    <location>
        <begin position="135"/>
        <end position="148"/>
    </location>
</feature>
<evidence type="ECO:0000256" key="5">
    <source>
        <dbReference type="ARBA" id="ARBA00023186"/>
    </source>
</evidence>
<feature type="domain" description="Chromatin assembly factor 1 subunit A dimerization" evidence="11">
    <location>
        <begin position="494"/>
        <end position="566"/>
    </location>
</feature>
<dbReference type="RefSeq" id="XP_026202319.1">
    <property type="nucleotide sequence ID" value="XM_026346534.1"/>
</dbReference>
<comment type="similarity">
    <text evidence="2">Belongs to the CHAF1A family.</text>
</comment>
<feature type="compositionally biased region" description="Acidic residues" evidence="9">
    <location>
        <begin position="170"/>
        <end position="181"/>
    </location>
</feature>
<feature type="region of interest" description="Disordered" evidence="9">
    <location>
        <begin position="1"/>
        <end position="154"/>
    </location>
</feature>